<dbReference type="EMBL" id="CVRI01000062">
    <property type="protein sequence ID" value="CRL04189.1"/>
    <property type="molecule type" value="Genomic_DNA"/>
</dbReference>
<feature type="compositionally biased region" description="Polar residues" evidence="1">
    <location>
        <begin position="1"/>
        <end position="10"/>
    </location>
</feature>
<sequence>MFGNRTSATMRSKRNQQFEETLKRSKADPPPLIHKSCWRMLSLELFKTKLYCVRFEIDPSIFLVLLLPFISVVRVNTQNR</sequence>
<dbReference type="AlphaFoldDB" id="A0A1J1IVF2"/>
<name>A0A1J1IVF2_9DIPT</name>
<gene>
    <name evidence="2" type="ORF">CLUMA_CG017312</name>
</gene>
<keyword evidence="3" id="KW-1185">Reference proteome</keyword>
<dbReference type="Proteomes" id="UP000183832">
    <property type="component" value="Unassembled WGS sequence"/>
</dbReference>
<organism evidence="2 3">
    <name type="scientific">Clunio marinus</name>
    <dbReference type="NCBI Taxonomy" id="568069"/>
    <lineage>
        <taxon>Eukaryota</taxon>
        <taxon>Metazoa</taxon>
        <taxon>Ecdysozoa</taxon>
        <taxon>Arthropoda</taxon>
        <taxon>Hexapoda</taxon>
        <taxon>Insecta</taxon>
        <taxon>Pterygota</taxon>
        <taxon>Neoptera</taxon>
        <taxon>Endopterygota</taxon>
        <taxon>Diptera</taxon>
        <taxon>Nematocera</taxon>
        <taxon>Chironomoidea</taxon>
        <taxon>Chironomidae</taxon>
        <taxon>Clunio</taxon>
    </lineage>
</organism>
<accession>A0A1J1IVF2</accession>
<reference evidence="2 3" key="1">
    <citation type="submission" date="2015-04" db="EMBL/GenBank/DDBJ databases">
        <authorList>
            <person name="Syromyatnikov M.Y."/>
            <person name="Popov V.N."/>
        </authorList>
    </citation>
    <scope>NUCLEOTIDE SEQUENCE [LARGE SCALE GENOMIC DNA]</scope>
</reference>
<feature type="compositionally biased region" description="Basic and acidic residues" evidence="1">
    <location>
        <begin position="16"/>
        <end position="27"/>
    </location>
</feature>
<evidence type="ECO:0000313" key="2">
    <source>
        <dbReference type="EMBL" id="CRL04189.1"/>
    </source>
</evidence>
<feature type="region of interest" description="Disordered" evidence="1">
    <location>
        <begin position="1"/>
        <end position="30"/>
    </location>
</feature>
<evidence type="ECO:0000313" key="3">
    <source>
        <dbReference type="Proteomes" id="UP000183832"/>
    </source>
</evidence>
<evidence type="ECO:0000256" key="1">
    <source>
        <dbReference type="SAM" id="MobiDB-lite"/>
    </source>
</evidence>
<protein>
    <submittedName>
        <fullName evidence="2">CLUMA_CG017312, isoform A</fullName>
    </submittedName>
</protein>
<proteinExistence type="predicted"/>